<proteinExistence type="predicted"/>
<reference evidence="3" key="1">
    <citation type="journal article" date="2013" name="Science">
        <title>The Amborella genome and the evolution of flowering plants.</title>
        <authorList>
            <consortium name="Amborella Genome Project"/>
        </authorList>
    </citation>
    <scope>NUCLEOTIDE SEQUENCE [LARGE SCALE GENOMIC DNA]</scope>
</reference>
<dbReference type="Proteomes" id="UP000017836">
    <property type="component" value="Unassembled WGS sequence"/>
</dbReference>
<organism evidence="2 3">
    <name type="scientific">Amborella trichopoda</name>
    <dbReference type="NCBI Taxonomy" id="13333"/>
    <lineage>
        <taxon>Eukaryota</taxon>
        <taxon>Viridiplantae</taxon>
        <taxon>Streptophyta</taxon>
        <taxon>Embryophyta</taxon>
        <taxon>Tracheophyta</taxon>
        <taxon>Spermatophyta</taxon>
        <taxon>Magnoliopsida</taxon>
        <taxon>Amborellales</taxon>
        <taxon>Amborellaceae</taxon>
        <taxon>Amborella</taxon>
    </lineage>
</organism>
<dbReference type="Gramene" id="ERN17973">
    <property type="protein sequence ID" value="ERN17973"/>
    <property type="gene ID" value="AMTR_s00046p00092380"/>
</dbReference>
<gene>
    <name evidence="2" type="ORF">AMTR_s00046p00092380</name>
</gene>
<keyword evidence="1" id="KW-0812">Transmembrane</keyword>
<evidence type="ECO:0000313" key="3">
    <source>
        <dbReference type="Proteomes" id="UP000017836"/>
    </source>
</evidence>
<sequence length="141" mass="15629">MGSLEVVLHVPEEILQFFGTSSPIERFGFWNTNPCWIDYARGLASAVLTKASNISLQVPQMGFSGASVLLMSRHQSFHLGGEGLCSLLEGRDSSHKQVVLLELILQLHSFSPRRGHHLELASALIPTVMGFRVFVFFVFLS</sequence>
<dbReference type="AlphaFoldDB" id="U5DC29"/>
<name>U5DC29_AMBTC</name>
<keyword evidence="3" id="KW-1185">Reference proteome</keyword>
<accession>U5DC29</accession>
<dbReference type="EMBL" id="KI392290">
    <property type="protein sequence ID" value="ERN17973.1"/>
    <property type="molecule type" value="Genomic_DNA"/>
</dbReference>
<dbReference type="HOGENOM" id="CLU_1827929_0_0_1"/>
<protein>
    <submittedName>
        <fullName evidence="2">Uncharacterized protein</fullName>
    </submittedName>
</protein>
<evidence type="ECO:0000256" key="1">
    <source>
        <dbReference type="SAM" id="Phobius"/>
    </source>
</evidence>
<keyword evidence="1" id="KW-0472">Membrane</keyword>
<feature type="transmembrane region" description="Helical" evidence="1">
    <location>
        <begin position="120"/>
        <end position="140"/>
    </location>
</feature>
<keyword evidence="1" id="KW-1133">Transmembrane helix</keyword>
<evidence type="ECO:0000313" key="2">
    <source>
        <dbReference type="EMBL" id="ERN17973.1"/>
    </source>
</evidence>